<feature type="region of interest" description="Required for zinc-mediated homotetramerization and catalytic activity" evidence="8">
    <location>
        <begin position="638"/>
        <end position="641"/>
    </location>
</feature>
<feature type="compositionally biased region" description="Low complexity" evidence="9">
    <location>
        <begin position="262"/>
        <end position="272"/>
    </location>
</feature>
<dbReference type="KEGG" id="ptaw:DW352_07790"/>
<evidence type="ECO:0000256" key="9">
    <source>
        <dbReference type="SAM" id="MobiDB-lite"/>
    </source>
</evidence>
<feature type="region of interest" description="Disordered" evidence="9">
    <location>
        <begin position="232"/>
        <end position="251"/>
    </location>
</feature>
<feature type="binding site" evidence="8">
    <location>
        <position position="638"/>
    </location>
    <ligand>
        <name>Zn(2+)</name>
        <dbReference type="ChEBI" id="CHEBI:29105"/>
        <note>ligand shared between dimeric partners</note>
    </ligand>
</feature>
<keyword evidence="13" id="KW-1185">Reference proteome</keyword>
<feature type="region of interest" description="Disordered" evidence="9">
    <location>
        <begin position="172"/>
        <end position="210"/>
    </location>
</feature>
<evidence type="ECO:0000256" key="8">
    <source>
        <dbReference type="HAMAP-Rule" id="MF_00970"/>
    </source>
</evidence>
<comment type="catalytic activity">
    <reaction evidence="8">
        <text>Endonucleolytic cleavage of single-stranded RNA in A- and U-rich regions.</text>
        <dbReference type="EC" id="3.1.26.12"/>
    </reaction>
</comment>
<keyword evidence="1 8" id="KW-0963">Cytoplasm</keyword>
<feature type="binding site" evidence="8">
    <location>
        <position position="537"/>
    </location>
    <ligand>
        <name>Mg(2+)</name>
        <dbReference type="ChEBI" id="CHEBI:18420"/>
        <note>catalytic</note>
    </ligand>
</feature>
<dbReference type="GO" id="GO:0008995">
    <property type="term" value="F:ribonuclease E activity"/>
    <property type="evidence" value="ECO:0007669"/>
    <property type="project" value="UniProtKB-EC"/>
</dbReference>
<dbReference type="InterPro" id="IPR048583">
    <property type="entry name" value="RNase_E_G_thioredoxin-like"/>
</dbReference>
<dbReference type="EMBL" id="CP031417">
    <property type="protein sequence ID" value="AXK80424.1"/>
    <property type="molecule type" value="Genomic_DNA"/>
</dbReference>
<feature type="region of interest" description="Disordered" evidence="9">
    <location>
        <begin position="92"/>
        <end position="146"/>
    </location>
</feature>
<dbReference type="GO" id="GO:0000287">
    <property type="term" value="F:magnesium ion binding"/>
    <property type="evidence" value="ECO:0007669"/>
    <property type="project" value="UniProtKB-UniRule"/>
</dbReference>
<keyword evidence="7 8" id="KW-0694">RNA-binding</keyword>
<dbReference type="EC" id="3.1.26.12" evidence="8"/>
<feature type="compositionally biased region" description="Basic residues" evidence="9">
    <location>
        <begin position="791"/>
        <end position="803"/>
    </location>
</feature>
<dbReference type="GO" id="GO:0009898">
    <property type="term" value="C:cytoplasmic side of plasma membrane"/>
    <property type="evidence" value="ECO:0007669"/>
    <property type="project" value="UniProtKB-UniRule"/>
</dbReference>
<reference evidence="12 13" key="1">
    <citation type="submission" date="2018-07" db="EMBL/GenBank/DDBJ databases">
        <authorList>
            <person name="Quirk P.G."/>
            <person name="Krulwich T.A."/>
        </authorList>
    </citation>
    <scope>NUCLEOTIDE SEQUENCE [LARGE SCALE GENOMIC DNA]</scope>
    <source>
        <strain evidence="12 13">CC-BB4</strain>
    </source>
</reference>
<feature type="compositionally biased region" description="Basic and acidic residues" evidence="9">
    <location>
        <begin position="118"/>
        <end position="132"/>
    </location>
</feature>
<dbReference type="Pfam" id="PF10150">
    <property type="entry name" value="RNase_E_G"/>
    <property type="match status" value="1"/>
</dbReference>
<keyword evidence="8" id="KW-0819">tRNA processing</keyword>
<feature type="compositionally biased region" description="Basic and acidic residues" evidence="9">
    <location>
        <begin position="95"/>
        <end position="108"/>
    </location>
</feature>
<evidence type="ECO:0000313" key="13">
    <source>
        <dbReference type="Proteomes" id="UP000254889"/>
    </source>
</evidence>
<dbReference type="InterPro" id="IPR028878">
    <property type="entry name" value="RNase_E"/>
</dbReference>
<organism evidence="12 13">
    <name type="scientific">Pseudolabrys taiwanensis</name>
    <dbReference type="NCBI Taxonomy" id="331696"/>
    <lineage>
        <taxon>Bacteria</taxon>
        <taxon>Pseudomonadati</taxon>
        <taxon>Pseudomonadota</taxon>
        <taxon>Alphaproteobacteria</taxon>
        <taxon>Hyphomicrobiales</taxon>
        <taxon>Xanthobacteraceae</taxon>
        <taxon>Pseudolabrys</taxon>
    </lineage>
</organism>
<feature type="domain" description="RNA-binding protein AU-1/Ribonuclease E/G" evidence="10">
    <location>
        <begin position="355"/>
        <end position="625"/>
    </location>
</feature>
<comment type="subcellular location">
    <subcellularLocation>
        <location evidence="8">Cytoplasm</location>
    </subcellularLocation>
    <subcellularLocation>
        <location evidence="8">Cell inner membrane</location>
        <topology evidence="8">Peripheral membrane protein</topology>
        <orientation evidence="8">Cytoplasmic side</orientation>
    </subcellularLocation>
</comment>
<name>A0A345ZU27_9HYPH</name>
<evidence type="ECO:0000256" key="1">
    <source>
        <dbReference type="ARBA" id="ARBA00022490"/>
    </source>
</evidence>
<dbReference type="InterPro" id="IPR012340">
    <property type="entry name" value="NA-bd_OB-fold"/>
</dbReference>
<dbReference type="NCBIfam" id="TIGR00757">
    <property type="entry name" value="RNaseEG"/>
    <property type="match status" value="1"/>
</dbReference>
<feature type="compositionally biased region" description="Basic residues" evidence="9">
    <location>
        <begin position="861"/>
        <end position="876"/>
    </location>
</feature>
<dbReference type="GO" id="GO:0008033">
    <property type="term" value="P:tRNA processing"/>
    <property type="evidence" value="ECO:0007669"/>
    <property type="project" value="UniProtKB-UniRule"/>
</dbReference>
<keyword evidence="3 8" id="KW-0479">Metal-binding</keyword>
<feature type="region of interest" description="Disordered" evidence="9">
    <location>
        <begin position="738"/>
        <end position="1015"/>
    </location>
</feature>
<comment type="cofactor">
    <cofactor evidence="8">
        <name>Zn(2+)</name>
        <dbReference type="ChEBI" id="CHEBI:29105"/>
    </cofactor>
    <text evidence="8">Binds 2 Zn(2+) ions per homotetramer.</text>
</comment>
<accession>A0A345ZU27</accession>
<dbReference type="GO" id="GO:0019843">
    <property type="term" value="F:rRNA binding"/>
    <property type="evidence" value="ECO:0007669"/>
    <property type="project" value="UniProtKB-KW"/>
</dbReference>
<feature type="compositionally biased region" description="Low complexity" evidence="9">
    <location>
        <begin position="188"/>
        <end position="202"/>
    </location>
</feature>
<dbReference type="PANTHER" id="PTHR30001:SF1">
    <property type="entry name" value="RIBONUCLEASE E_G-LIKE PROTEIN, CHLOROPLASTIC"/>
    <property type="match status" value="1"/>
</dbReference>
<keyword evidence="8" id="KW-0820">tRNA-binding</keyword>
<keyword evidence="8" id="KW-0862">Zinc</keyword>
<feature type="domain" description="RNase E/G thioredoxin-like" evidence="11">
    <location>
        <begin position="637"/>
        <end position="719"/>
    </location>
</feature>
<comment type="cofactor">
    <cofactor evidence="8">
        <name>Mg(2+)</name>
        <dbReference type="ChEBI" id="CHEBI:18420"/>
    </cofactor>
    <text evidence="8">Binds 1 Mg(2+) ion per subunit.</text>
</comment>
<feature type="region of interest" description="Disordered" evidence="9">
    <location>
        <begin position="262"/>
        <end position="306"/>
    </location>
</feature>
<keyword evidence="8" id="KW-0997">Cell inner membrane</keyword>
<comment type="subunit">
    <text evidence="8">Homotetramer formed by a dimer of dimers.</text>
</comment>
<dbReference type="OrthoDB" id="9804278at2"/>
<feature type="compositionally biased region" description="Basic and acidic residues" evidence="9">
    <location>
        <begin position="242"/>
        <end position="251"/>
    </location>
</feature>
<keyword evidence="2 8" id="KW-0540">Nuclease</keyword>
<comment type="similarity">
    <text evidence="8">Belongs to the RNase E/G family. RNase E subfamily.</text>
</comment>
<evidence type="ECO:0000256" key="4">
    <source>
        <dbReference type="ARBA" id="ARBA00022759"/>
    </source>
</evidence>
<dbReference type="GO" id="GO:0006364">
    <property type="term" value="P:rRNA processing"/>
    <property type="evidence" value="ECO:0007669"/>
    <property type="project" value="UniProtKB-UniRule"/>
</dbReference>
<comment type="function">
    <text evidence="8">Endoribonuclease that plays a central role in RNA processing and decay. Required for the maturation of 5S and 16S rRNAs and the majority of tRNAs. Also involved in the degradation of most mRNAs.</text>
</comment>
<dbReference type="InterPro" id="IPR019307">
    <property type="entry name" value="RNA-bd_AU-1/RNase_E/G"/>
</dbReference>
<keyword evidence="8" id="KW-0699">rRNA-binding</keyword>
<evidence type="ECO:0000259" key="11">
    <source>
        <dbReference type="Pfam" id="PF20833"/>
    </source>
</evidence>
<evidence type="ECO:0000259" key="10">
    <source>
        <dbReference type="Pfam" id="PF10150"/>
    </source>
</evidence>
<dbReference type="SUPFAM" id="SSF50249">
    <property type="entry name" value="Nucleic acid-binding proteins"/>
    <property type="match status" value="1"/>
</dbReference>
<protein>
    <recommendedName>
        <fullName evidence="8">Ribonuclease E</fullName>
        <shortName evidence="8">RNase E</shortName>
        <ecNumber evidence="8">3.1.26.12</ecNumber>
    </recommendedName>
</protein>
<feature type="binding site" evidence="8">
    <location>
        <position position="641"/>
    </location>
    <ligand>
        <name>Zn(2+)</name>
        <dbReference type="ChEBI" id="CHEBI:29105"/>
        <note>ligand shared between dimeric partners</note>
    </ligand>
</feature>
<dbReference type="GO" id="GO:0000049">
    <property type="term" value="F:tRNA binding"/>
    <property type="evidence" value="ECO:0007669"/>
    <property type="project" value="UniProtKB-KW"/>
</dbReference>
<keyword evidence="4 8" id="KW-0255">Endonuclease</keyword>
<dbReference type="CDD" id="cd04453">
    <property type="entry name" value="S1_RNase_E"/>
    <property type="match status" value="1"/>
</dbReference>
<dbReference type="InterPro" id="IPR004659">
    <property type="entry name" value="RNase_E/G"/>
</dbReference>
<evidence type="ECO:0000256" key="3">
    <source>
        <dbReference type="ARBA" id="ARBA00022723"/>
    </source>
</evidence>
<dbReference type="Gene3D" id="3.40.1260.20">
    <property type="entry name" value="Ribonuclease E, catalytic domain"/>
    <property type="match status" value="1"/>
</dbReference>
<dbReference type="Pfam" id="PF20833">
    <property type="entry name" value="RNase_E_G_Thio"/>
    <property type="match status" value="1"/>
</dbReference>
<keyword evidence="8" id="KW-0698">rRNA processing</keyword>
<evidence type="ECO:0000256" key="5">
    <source>
        <dbReference type="ARBA" id="ARBA00022801"/>
    </source>
</evidence>
<evidence type="ECO:0000313" key="12">
    <source>
        <dbReference type="EMBL" id="AXK80424.1"/>
    </source>
</evidence>
<keyword evidence="5 8" id="KW-0378">Hydrolase</keyword>
<keyword evidence="8" id="KW-0472">Membrane</keyword>
<feature type="compositionally biased region" description="Low complexity" evidence="9">
    <location>
        <begin position="934"/>
        <end position="952"/>
    </location>
</feature>
<feature type="binding site" evidence="8">
    <location>
        <position position="580"/>
    </location>
    <ligand>
        <name>Mg(2+)</name>
        <dbReference type="ChEBI" id="CHEBI:18420"/>
        <note>catalytic</note>
    </ligand>
</feature>
<evidence type="ECO:0000256" key="6">
    <source>
        <dbReference type="ARBA" id="ARBA00022842"/>
    </source>
</evidence>
<feature type="compositionally biased region" description="Basic and acidic residues" evidence="9">
    <location>
        <begin position="821"/>
        <end position="834"/>
    </location>
</feature>
<dbReference type="Gene3D" id="2.40.50.140">
    <property type="entry name" value="Nucleic acid-binding proteins"/>
    <property type="match status" value="2"/>
</dbReference>
<dbReference type="GO" id="GO:0006402">
    <property type="term" value="P:mRNA catabolic process"/>
    <property type="evidence" value="ECO:0007669"/>
    <property type="project" value="UniProtKB-UniRule"/>
</dbReference>
<feature type="compositionally biased region" description="Acidic residues" evidence="9">
    <location>
        <begin position="745"/>
        <end position="781"/>
    </location>
</feature>
<feature type="compositionally biased region" description="Acidic residues" evidence="9">
    <location>
        <begin position="281"/>
        <end position="299"/>
    </location>
</feature>
<dbReference type="GO" id="GO:0008270">
    <property type="term" value="F:zinc ion binding"/>
    <property type="evidence" value="ECO:0007669"/>
    <property type="project" value="UniProtKB-UniRule"/>
</dbReference>
<evidence type="ECO:0000256" key="2">
    <source>
        <dbReference type="ARBA" id="ARBA00022722"/>
    </source>
</evidence>
<gene>
    <name evidence="8" type="primary">rne</name>
    <name evidence="12" type="ORF">DW352_07790</name>
</gene>
<dbReference type="PANTHER" id="PTHR30001">
    <property type="entry name" value="RIBONUCLEASE"/>
    <property type="match status" value="1"/>
</dbReference>
<dbReference type="AlphaFoldDB" id="A0A345ZU27"/>
<dbReference type="RefSeq" id="WP_115690060.1">
    <property type="nucleotide sequence ID" value="NZ_CP031417.1"/>
</dbReference>
<dbReference type="HAMAP" id="MF_00970">
    <property type="entry name" value="RNase_E"/>
    <property type="match status" value="1"/>
</dbReference>
<evidence type="ECO:0000256" key="7">
    <source>
        <dbReference type="ARBA" id="ARBA00022884"/>
    </source>
</evidence>
<proteinExistence type="inferred from homology"/>
<dbReference type="GO" id="GO:0005737">
    <property type="term" value="C:cytoplasm"/>
    <property type="evidence" value="ECO:0007669"/>
    <property type="project" value="UniProtKB-SubCell"/>
</dbReference>
<keyword evidence="6 8" id="KW-0460">Magnesium</keyword>
<dbReference type="Proteomes" id="UP000254889">
    <property type="component" value="Chromosome"/>
</dbReference>
<sequence>MADKMLIDATHPEETRVVVVRGNRVEEFDFESANRKQLRGNIYLAKVTRVEPSLQAAFVDYGGNRHGFLAFSEIHPDYYQIPVADRQALLAQEEEDHRSAEQEHENRSQRRGRRHRNRGSERHRDRNRDTVRSEAIAGEDGTAPDAAAETTDINAAESGLDAAAQADLNETASTLSEPTPAFETPSHAPETAEPVASEAAPAEPAPVEAPAPETAIVEPPLFEVTTAPVAPEAEPQPALTPEHNEEHAETGDHLDEPVEAAAEANGDEAAPAEARERAPAEGDEDEHGDDEHEHEEEVVESVGGADALEEVQERVPRFRKQYKIQEVIKRRQVMLVQVVKEERGSKGAALTTYLSLAGRYSVLMPNTARGGGISRKITSAEDRNRLKEIAQELEVPEGMGVILRTAGAARTKSEVKRDFEYLLRLWETVRDLTLKSTAPMLVYEEGSLVKRSIRDLYSKDIDEIIVSGEEGFNEARDFMRMLMPSHVRNVKFYKDNQPLFTRYGIESQLDAMFSPIVQLRSGGYIVINQTEALVAIDVNSGRATREHHIEDTALKTNVEAAEEVARQLRLRDLAGLIVIDFIDMDENRNNRTVERKLKDALKHDRARIQVGRISHFGLMEMSRQRIRTSVLESSTEKCPVCGGSGHVRSVSSVALQCLRAVEEMLNKGATHNLIVRTRSEVALYMLNHKRAHLRALEERFRITITVSADAGVNAQQSYIVDRGEQVHTAEAARALAAQAQPELIVPEEEEPEAYAGEEEEFAETEGEEEAGETAEAAEGESEATREGGDQRRRRRRRGRGRGRGRGEEAPREAQPFTQETAAEHAVAHEDHDGGSPEEEGLDAEAPQEAREEGAAGENGDRRRRRRGRRGGRRNRHRGDGLPGTEPREGEQAASYEEGVHETADGVSHPVLSDEDASVIAPPFAQPTPVHGEAEAAAPAPEPVAESAPAPEAAPRRRSTVREPAPIVTSEEVMLPPPAPAPVEIQAPTPVVSSTGEEPAAPKRGWWGRRLLGDKG</sequence>
<keyword evidence="8" id="KW-1003">Cell membrane</keyword>